<dbReference type="EMBL" id="CP076365">
    <property type="protein sequence ID" value="QWK92999.1"/>
    <property type="molecule type" value="Genomic_DNA"/>
</dbReference>
<dbReference type="InterPro" id="IPR021760">
    <property type="entry name" value="RepC_C"/>
</dbReference>
<keyword evidence="4" id="KW-0614">Plasmid</keyword>
<evidence type="ECO:0000313" key="5">
    <source>
        <dbReference type="Proteomes" id="UP000679352"/>
    </source>
</evidence>
<dbReference type="InterPro" id="IPR005090">
    <property type="entry name" value="RepC_N"/>
</dbReference>
<evidence type="ECO:0000259" key="3">
    <source>
        <dbReference type="Pfam" id="PF11800"/>
    </source>
</evidence>
<protein>
    <submittedName>
        <fullName evidence="4">Transposase</fullName>
    </submittedName>
</protein>
<dbReference type="Pfam" id="PF03428">
    <property type="entry name" value="RP-C"/>
    <property type="match status" value="1"/>
</dbReference>
<feature type="domain" description="Plasmid replication protein C N-terminal" evidence="2">
    <location>
        <begin position="7"/>
        <end position="167"/>
    </location>
</feature>
<dbReference type="KEGG" id="gfu:KM031_21475"/>
<dbReference type="Proteomes" id="UP000679352">
    <property type="component" value="Plasmid p4"/>
</dbReference>
<feature type="region of interest" description="Disordered" evidence="1">
    <location>
        <begin position="236"/>
        <end position="292"/>
    </location>
</feature>
<geneLocation type="plasmid" evidence="4 5">
    <name>p4</name>
</geneLocation>
<proteinExistence type="predicted"/>
<evidence type="ECO:0000313" key="4">
    <source>
        <dbReference type="EMBL" id="QWK92999.1"/>
    </source>
</evidence>
<dbReference type="RefSeq" id="WP_260692235.1">
    <property type="nucleotide sequence ID" value="NZ_CP076365.1"/>
</dbReference>
<dbReference type="Pfam" id="PF11800">
    <property type="entry name" value="RP-C_C"/>
    <property type="match status" value="1"/>
</dbReference>
<reference evidence="4" key="1">
    <citation type="submission" date="2021-06" db="EMBL/GenBank/DDBJ databases">
        <authorList>
            <person name="Lee C.-S."/>
            <person name="Jin L."/>
        </authorList>
    </citation>
    <scope>NUCLEOTIDE SEQUENCE</scope>
    <source>
        <strain evidence="4">Con5</strain>
        <plasmid evidence="4">p4</plasmid>
    </source>
</reference>
<evidence type="ECO:0000256" key="1">
    <source>
        <dbReference type="SAM" id="MobiDB-lite"/>
    </source>
</evidence>
<organism evidence="4 5">
    <name type="scientific">Gemmobacter fulvus</name>
    <dbReference type="NCBI Taxonomy" id="2840474"/>
    <lineage>
        <taxon>Bacteria</taxon>
        <taxon>Pseudomonadati</taxon>
        <taxon>Pseudomonadota</taxon>
        <taxon>Alphaproteobacteria</taxon>
        <taxon>Rhodobacterales</taxon>
        <taxon>Paracoccaceae</taxon>
        <taxon>Gemmobacter</taxon>
    </lineage>
</organism>
<evidence type="ECO:0000259" key="2">
    <source>
        <dbReference type="Pfam" id="PF03428"/>
    </source>
</evidence>
<gene>
    <name evidence="4" type="ORF">KM031_21475</name>
</gene>
<dbReference type="AlphaFoldDB" id="A0A975PB44"/>
<name>A0A975PB44_9RHOB</name>
<feature type="compositionally biased region" description="Basic and acidic residues" evidence="1">
    <location>
        <begin position="276"/>
        <end position="292"/>
    </location>
</feature>
<keyword evidence="5" id="KW-1185">Reference proteome</keyword>
<feature type="domain" description="Plasmid replication protein C C-terminal" evidence="3">
    <location>
        <begin position="322"/>
        <end position="404"/>
    </location>
</feature>
<sequence>MTQAVLRQAEAVAFPTLPGTYRRGDVERVLRTVSPALGLSAALFHALLGMIQTTRPSDWTNPDCDAICFKPQIEMARELGISARTLRGHEAALERMGLIRKTVGADGSRGRFGKGKIAQGISFSPLIIRFAGLLNLLERVQSDNQRAQILRRKCSAAKRELTRRLSTLLEQAPKHPSLQGQLRFHASLPRRYEGLAVGELEMLFADVDNRVRDIGIDLDLLRNSAAMAAESFRPYIQDTNQEDSEACSASDANERTACKQAEAQSPTPAPHGSGDCFEKSERLSDRGHKPEFTETFSPEQLYWMASDDMRMYLDARSHADRPLTQHDFIQAAMDILPARGVHPSAWTEASEVMGDIAAALCVLVIDANMFRVARPVQKPGAMLRAMTRLAARGALNLHGSLIGLKAWKLRHDCQ</sequence>
<accession>A0A975PB44</accession>